<dbReference type="STRING" id="1385514.N782_10720"/>
<keyword evidence="3 7" id="KW-0812">Transmembrane</keyword>
<dbReference type="AlphaFoldDB" id="A0A0A2TF21"/>
<dbReference type="EMBL" id="AVBF01000024">
    <property type="protein sequence ID" value="KGP72716.1"/>
    <property type="molecule type" value="Genomic_DNA"/>
</dbReference>
<dbReference type="PIRSF" id="PIRSF006060">
    <property type="entry name" value="AA_transporter"/>
    <property type="match status" value="1"/>
</dbReference>
<keyword evidence="10" id="KW-1185">Reference proteome</keyword>
<feature type="transmembrane region" description="Helical" evidence="7">
    <location>
        <begin position="196"/>
        <end position="221"/>
    </location>
</feature>
<comment type="caution">
    <text evidence="9">The sequence shown here is derived from an EMBL/GenBank/DDBJ whole genome shotgun (WGS) entry which is preliminary data.</text>
</comment>
<feature type="transmembrane region" description="Helical" evidence="7">
    <location>
        <begin position="12"/>
        <end position="32"/>
    </location>
</feature>
<evidence type="ECO:0000256" key="5">
    <source>
        <dbReference type="ARBA" id="ARBA00022989"/>
    </source>
</evidence>
<sequence>MSYSTKDQVSSLQWWQLSLIGVGCIIGTGYFLGSSIAIQLGGPAVVGTFLLAGIGTYIVYMALASMTSAHPEKGSFRDYSKHAFGHWAGFCNGWVYWTSELLIMGSQLTALGLFTRFWFPNAPLWLCSLVYAILGLLVMFTGVKSFERMENGFAVIKAAAILMFILLAGLGVLGLLKGTDSPNILGDTIFSAGLPSVWGSFLYAYYAFGGIEVIGLMAIRLKNTDDAPKAGRLMLILLTAVYVLSIIGALLLVSWKQFTADESPFVTALKAFDLPYVSHLFNGILIIAGFSTMVAALYGVTTMIVTLSEEGDAPRVFSKKSKRDWPFTALGLTSGGLLFSILVALWLPEKVYEYITTAAGLMLLLNWAFILLAYQKLLKPTGWLTIRTWLGIALLAVAISGAWFQATTRPGVYVSIGFIVLIGVSWLVFRNKIASR</sequence>
<keyword evidence="4" id="KW-0029">Amino-acid transport</keyword>
<feature type="transmembrane region" description="Helical" evidence="7">
    <location>
        <begin position="44"/>
        <end position="63"/>
    </location>
</feature>
<evidence type="ECO:0000313" key="10">
    <source>
        <dbReference type="Proteomes" id="UP000030147"/>
    </source>
</evidence>
<feature type="transmembrane region" description="Helical" evidence="7">
    <location>
        <begin position="327"/>
        <end position="348"/>
    </location>
</feature>
<gene>
    <name evidence="9" type="ORF">N782_10720</name>
</gene>
<feature type="transmembrane region" description="Helical" evidence="7">
    <location>
        <begin position="354"/>
        <end position="374"/>
    </location>
</feature>
<dbReference type="Pfam" id="PF00324">
    <property type="entry name" value="AA_permease"/>
    <property type="match status" value="1"/>
</dbReference>
<evidence type="ECO:0000256" key="1">
    <source>
        <dbReference type="ARBA" id="ARBA00004651"/>
    </source>
</evidence>
<dbReference type="GO" id="GO:0006865">
    <property type="term" value="P:amino acid transport"/>
    <property type="evidence" value="ECO:0007669"/>
    <property type="project" value="UniProtKB-KW"/>
</dbReference>
<dbReference type="Proteomes" id="UP000030147">
    <property type="component" value="Unassembled WGS sequence"/>
</dbReference>
<evidence type="ECO:0000256" key="3">
    <source>
        <dbReference type="ARBA" id="ARBA00022692"/>
    </source>
</evidence>
<dbReference type="InterPro" id="IPR004841">
    <property type="entry name" value="AA-permease/SLC12A_dom"/>
</dbReference>
<dbReference type="eggNOG" id="COG1113">
    <property type="taxonomic scope" value="Bacteria"/>
</dbReference>
<evidence type="ECO:0000259" key="8">
    <source>
        <dbReference type="Pfam" id="PF00324"/>
    </source>
</evidence>
<evidence type="ECO:0000256" key="2">
    <source>
        <dbReference type="ARBA" id="ARBA00022448"/>
    </source>
</evidence>
<organism evidence="9 10">
    <name type="scientific">Pontibacillus yanchengensis Y32</name>
    <dbReference type="NCBI Taxonomy" id="1385514"/>
    <lineage>
        <taxon>Bacteria</taxon>
        <taxon>Bacillati</taxon>
        <taxon>Bacillota</taxon>
        <taxon>Bacilli</taxon>
        <taxon>Bacillales</taxon>
        <taxon>Bacillaceae</taxon>
        <taxon>Pontibacillus</taxon>
    </lineage>
</organism>
<evidence type="ECO:0000256" key="4">
    <source>
        <dbReference type="ARBA" id="ARBA00022970"/>
    </source>
</evidence>
<dbReference type="PANTHER" id="PTHR43495:SF5">
    <property type="entry name" value="GAMMA-AMINOBUTYRIC ACID PERMEASE"/>
    <property type="match status" value="1"/>
</dbReference>
<comment type="subcellular location">
    <subcellularLocation>
        <location evidence="1">Cell membrane</location>
        <topology evidence="1">Multi-pass membrane protein</topology>
    </subcellularLocation>
</comment>
<dbReference type="Gene3D" id="1.20.1740.10">
    <property type="entry name" value="Amino acid/polyamine transporter I"/>
    <property type="match status" value="1"/>
</dbReference>
<proteinExistence type="predicted"/>
<name>A0A0A2TF21_9BACI</name>
<keyword evidence="6 7" id="KW-0472">Membrane</keyword>
<feature type="transmembrane region" description="Helical" evidence="7">
    <location>
        <begin position="284"/>
        <end position="307"/>
    </location>
</feature>
<feature type="domain" description="Amino acid permease/ SLC12A" evidence="8">
    <location>
        <begin position="18"/>
        <end position="377"/>
    </location>
</feature>
<feature type="transmembrane region" description="Helical" evidence="7">
    <location>
        <begin position="412"/>
        <end position="429"/>
    </location>
</feature>
<reference evidence="9 10" key="1">
    <citation type="journal article" date="2015" name="Stand. Genomic Sci.">
        <title>High quality draft genome sequence of the moderately halophilic bacterium Pontibacillus yanchengensis Y32(T) and comparison among Pontibacillus genomes.</title>
        <authorList>
            <person name="Huang J."/>
            <person name="Qiao Z.X."/>
            <person name="Tang J.W."/>
            <person name="Wang G."/>
        </authorList>
    </citation>
    <scope>NUCLEOTIDE SEQUENCE [LARGE SCALE GENOMIC DNA]</scope>
    <source>
        <strain evidence="9 10">Y32</strain>
    </source>
</reference>
<evidence type="ECO:0000313" key="9">
    <source>
        <dbReference type="EMBL" id="KGP72716.1"/>
    </source>
</evidence>
<keyword evidence="5 7" id="KW-1133">Transmembrane helix</keyword>
<feature type="transmembrane region" description="Helical" evidence="7">
    <location>
        <begin position="386"/>
        <end position="406"/>
    </location>
</feature>
<dbReference type="GO" id="GO:0005886">
    <property type="term" value="C:plasma membrane"/>
    <property type="evidence" value="ECO:0007669"/>
    <property type="project" value="UniProtKB-SubCell"/>
</dbReference>
<dbReference type="PANTHER" id="PTHR43495">
    <property type="entry name" value="GABA PERMEASE"/>
    <property type="match status" value="1"/>
</dbReference>
<dbReference type="PROSITE" id="PS51257">
    <property type="entry name" value="PROKAR_LIPOPROTEIN"/>
    <property type="match status" value="1"/>
</dbReference>
<dbReference type="RefSeq" id="WP_036819200.1">
    <property type="nucleotide sequence ID" value="NZ_AVBF01000024.1"/>
</dbReference>
<feature type="transmembrane region" description="Helical" evidence="7">
    <location>
        <begin position="123"/>
        <end position="143"/>
    </location>
</feature>
<feature type="transmembrane region" description="Helical" evidence="7">
    <location>
        <begin position="155"/>
        <end position="176"/>
    </location>
</feature>
<accession>A0A0A2TF21</accession>
<dbReference type="OrthoDB" id="9780162at2"/>
<evidence type="ECO:0000256" key="6">
    <source>
        <dbReference type="ARBA" id="ARBA00023136"/>
    </source>
</evidence>
<keyword evidence="2" id="KW-0813">Transport</keyword>
<protein>
    <submittedName>
        <fullName evidence="9">Transporter</fullName>
    </submittedName>
</protein>
<dbReference type="GO" id="GO:0055085">
    <property type="term" value="P:transmembrane transport"/>
    <property type="evidence" value="ECO:0007669"/>
    <property type="project" value="InterPro"/>
</dbReference>
<evidence type="ECO:0000256" key="7">
    <source>
        <dbReference type="SAM" id="Phobius"/>
    </source>
</evidence>
<feature type="transmembrane region" description="Helical" evidence="7">
    <location>
        <begin position="233"/>
        <end position="255"/>
    </location>
</feature>